<dbReference type="GO" id="GO:0005178">
    <property type="term" value="F:integrin binding"/>
    <property type="evidence" value="ECO:0007669"/>
    <property type="project" value="TreeGrafter"/>
</dbReference>
<keyword evidence="5" id="KW-0130">Cell adhesion</keyword>
<evidence type="ECO:0000256" key="4">
    <source>
        <dbReference type="PROSITE-ProRule" id="PRU00803"/>
    </source>
</evidence>
<dbReference type="Proteomes" id="UP000472271">
    <property type="component" value="Unassembled WGS sequence"/>
</dbReference>
<dbReference type="InParanoid" id="A0A673BB29"/>
<dbReference type="GO" id="GO:0008305">
    <property type="term" value="C:integrin complex"/>
    <property type="evidence" value="ECO:0007669"/>
    <property type="project" value="InterPro"/>
</dbReference>
<dbReference type="GO" id="GO:0007160">
    <property type="term" value="P:cell-matrix adhesion"/>
    <property type="evidence" value="ECO:0007669"/>
    <property type="project" value="TreeGrafter"/>
</dbReference>
<feature type="repeat" description="FG-GAP" evidence="4">
    <location>
        <begin position="169"/>
        <end position="230"/>
    </location>
</feature>
<sequence length="292" mass="31791">RTGGVYSCPISLDQSDCRRINLDLIEDMWLGVAVASQGPPGGRVLACAHRFIKLYGAFHLRHMIGRCYLRGNDLQYDDSDMHWQNPDQVCSGEVMCSVGVSASISQTQVVLGSPGSYDCHQLIFPFNVFSVVGYSVIQAERLLSQQVETIVTDARGSVMLALKHLDRLLIGQTLRGEQTGSYFGNAVAAADLDNDGWSDLLVGAPFYFHRQQEVGGAVYVYMNAGGRFDPQPSVVLRGPAGSAFGMAVCATGDLNQDGFQGENRTSGTPADWFFGRHHCSAEVNNSTQQKQQ</sequence>
<name>A0A673BB29_9TELE</name>
<dbReference type="GO" id="GO:0009897">
    <property type="term" value="C:external side of plasma membrane"/>
    <property type="evidence" value="ECO:0007669"/>
    <property type="project" value="TreeGrafter"/>
</dbReference>
<dbReference type="PANTHER" id="PTHR23220">
    <property type="entry name" value="INTEGRIN ALPHA"/>
    <property type="match status" value="1"/>
</dbReference>
<keyword evidence="2" id="KW-0677">Repeat</keyword>
<dbReference type="GO" id="GO:0098609">
    <property type="term" value="P:cell-cell adhesion"/>
    <property type="evidence" value="ECO:0007669"/>
    <property type="project" value="TreeGrafter"/>
</dbReference>
<dbReference type="Gene3D" id="2.130.10.130">
    <property type="entry name" value="Integrin alpha, N-terminal"/>
    <property type="match status" value="1"/>
</dbReference>
<comment type="subcellular location">
    <subcellularLocation>
        <location evidence="5">Membrane</location>
        <topology evidence="5">Single-pass type I membrane protein</topology>
    </subcellularLocation>
</comment>
<dbReference type="Ensembl" id="ENSSORT00005039476.1">
    <property type="protein sequence ID" value="ENSSORP00005038484.1"/>
    <property type="gene ID" value="ENSSORG00005017976.1"/>
</dbReference>
<keyword evidence="1" id="KW-0732">Signal</keyword>
<evidence type="ECO:0000313" key="6">
    <source>
        <dbReference type="Ensembl" id="ENSSORP00005038484.1"/>
    </source>
</evidence>
<dbReference type="PROSITE" id="PS51470">
    <property type="entry name" value="FG_GAP"/>
    <property type="match status" value="1"/>
</dbReference>
<dbReference type="SUPFAM" id="SSF69318">
    <property type="entry name" value="Integrin alpha N-terminal domain"/>
    <property type="match status" value="1"/>
</dbReference>
<dbReference type="GO" id="GO:0050900">
    <property type="term" value="P:leukocyte migration"/>
    <property type="evidence" value="ECO:0007669"/>
    <property type="project" value="TreeGrafter"/>
</dbReference>
<protein>
    <submittedName>
        <fullName evidence="6">Uncharacterized protein</fullName>
    </submittedName>
</protein>
<comment type="similarity">
    <text evidence="5">Belongs to the integrin alpha chain family.</text>
</comment>
<dbReference type="AlphaFoldDB" id="A0A673BB29"/>
<keyword evidence="3" id="KW-0325">Glycoprotein</keyword>
<dbReference type="InterPro" id="IPR013517">
    <property type="entry name" value="FG-GAP"/>
</dbReference>
<reference evidence="6" key="1">
    <citation type="submission" date="2025-08" db="UniProtKB">
        <authorList>
            <consortium name="Ensembl"/>
        </authorList>
    </citation>
    <scope>IDENTIFICATION</scope>
</reference>
<dbReference type="SMART" id="SM00191">
    <property type="entry name" value="Int_alpha"/>
    <property type="match status" value="1"/>
</dbReference>
<evidence type="ECO:0000256" key="5">
    <source>
        <dbReference type="RuleBase" id="RU003762"/>
    </source>
</evidence>
<organism evidence="6 7">
    <name type="scientific">Sphaeramia orbicularis</name>
    <name type="common">orbiculate cardinalfish</name>
    <dbReference type="NCBI Taxonomy" id="375764"/>
    <lineage>
        <taxon>Eukaryota</taxon>
        <taxon>Metazoa</taxon>
        <taxon>Chordata</taxon>
        <taxon>Craniata</taxon>
        <taxon>Vertebrata</taxon>
        <taxon>Euteleostomi</taxon>
        <taxon>Actinopterygii</taxon>
        <taxon>Neopterygii</taxon>
        <taxon>Teleostei</taxon>
        <taxon>Neoteleostei</taxon>
        <taxon>Acanthomorphata</taxon>
        <taxon>Gobiaria</taxon>
        <taxon>Kurtiformes</taxon>
        <taxon>Apogonoidei</taxon>
        <taxon>Apogonidae</taxon>
        <taxon>Apogoninae</taxon>
        <taxon>Sphaeramia</taxon>
    </lineage>
</organism>
<dbReference type="InterPro" id="IPR013519">
    <property type="entry name" value="Int_alpha_beta-p"/>
</dbReference>
<evidence type="ECO:0000256" key="1">
    <source>
        <dbReference type="ARBA" id="ARBA00022729"/>
    </source>
</evidence>
<keyword evidence="5" id="KW-0675">Receptor</keyword>
<proteinExistence type="inferred from homology"/>
<reference evidence="6" key="2">
    <citation type="submission" date="2025-09" db="UniProtKB">
        <authorList>
            <consortium name="Ensembl"/>
        </authorList>
    </citation>
    <scope>IDENTIFICATION</scope>
</reference>
<dbReference type="PANTHER" id="PTHR23220:SF89">
    <property type="entry name" value="INTEGRIN ALPHA-3"/>
    <property type="match status" value="1"/>
</dbReference>
<dbReference type="Pfam" id="PF01839">
    <property type="entry name" value="FG-GAP"/>
    <property type="match status" value="1"/>
</dbReference>
<evidence type="ECO:0000256" key="2">
    <source>
        <dbReference type="ARBA" id="ARBA00022737"/>
    </source>
</evidence>
<keyword evidence="5" id="KW-0401">Integrin</keyword>
<evidence type="ECO:0000313" key="7">
    <source>
        <dbReference type="Proteomes" id="UP000472271"/>
    </source>
</evidence>
<evidence type="ECO:0000256" key="3">
    <source>
        <dbReference type="ARBA" id="ARBA00023180"/>
    </source>
</evidence>
<dbReference type="InterPro" id="IPR028994">
    <property type="entry name" value="Integrin_alpha_N"/>
</dbReference>
<dbReference type="InterPro" id="IPR000413">
    <property type="entry name" value="Integrin_alpha"/>
</dbReference>
<dbReference type="PRINTS" id="PR01185">
    <property type="entry name" value="INTEGRINA"/>
</dbReference>
<keyword evidence="7" id="KW-1185">Reference proteome</keyword>
<accession>A0A673BB29</accession>
<dbReference type="GO" id="GO:0007229">
    <property type="term" value="P:integrin-mediated signaling pathway"/>
    <property type="evidence" value="ECO:0007669"/>
    <property type="project" value="UniProtKB-KW"/>
</dbReference>
<dbReference type="GO" id="GO:0033627">
    <property type="term" value="P:cell adhesion mediated by integrin"/>
    <property type="evidence" value="ECO:0007669"/>
    <property type="project" value="TreeGrafter"/>
</dbReference>